<evidence type="ECO:0000259" key="3">
    <source>
        <dbReference type="Pfam" id="PF13649"/>
    </source>
</evidence>
<dbReference type="InterPro" id="IPR041698">
    <property type="entry name" value="Methyltransf_25"/>
</dbReference>
<keyword evidence="5" id="KW-1185">Reference proteome</keyword>
<dbReference type="PANTHER" id="PTHR43861:SF1">
    <property type="entry name" value="TRANS-ACONITATE 2-METHYLTRANSFERASE"/>
    <property type="match status" value="1"/>
</dbReference>
<proteinExistence type="predicted"/>
<dbReference type="InterPro" id="IPR029063">
    <property type="entry name" value="SAM-dependent_MTases_sf"/>
</dbReference>
<keyword evidence="1" id="KW-0489">Methyltransferase</keyword>
<sequence>MLNTSVHFPDQLAFWNDWHARRGATGDDPGHRESRRVFLDLLAESASRRVLDLGCGQGHDVAAFAQGGLDAHGLDYSPVAVRQAREALRRVGGSDAHGRVRCHDLVEPLPYADRAFDGIFSHLAIQYFDEPTTQAICLEAARVLRPGGVLVLVVKSVDDPYCGQGDRLAHHTWLRKGRIRRFFTEHELKDLLADWAIDRIDSYSGQYASPEQSHFLRLVARRSF</sequence>
<comment type="caution">
    <text evidence="4">The sequence shown here is derived from an EMBL/GenBank/DDBJ whole genome shotgun (WGS) entry which is preliminary data.</text>
</comment>
<dbReference type="EMBL" id="BAAAYN010000047">
    <property type="protein sequence ID" value="GAA3395150.1"/>
    <property type="molecule type" value="Genomic_DNA"/>
</dbReference>
<evidence type="ECO:0000313" key="4">
    <source>
        <dbReference type="EMBL" id="GAA3395150.1"/>
    </source>
</evidence>
<accession>A0ABP6T9T9</accession>
<reference evidence="5" key="1">
    <citation type="journal article" date="2019" name="Int. J. Syst. Evol. Microbiol.">
        <title>The Global Catalogue of Microorganisms (GCM) 10K type strain sequencing project: providing services to taxonomists for standard genome sequencing and annotation.</title>
        <authorList>
            <consortium name="The Broad Institute Genomics Platform"/>
            <consortium name="The Broad Institute Genome Sequencing Center for Infectious Disease"/>
            <person name="Wu L."/>
            <person name="Ma J."/>
        </authorList>
    </citation>
    <scope>NUCLEOTIDE SEQUENCE [LARGE SCALE GENOMIC DNA]</scope>
    <source>
        <strain evidence="5">JCM 9458</strain>
    </source>
</reference>
<evidence type="ECO:0000256" key="1">
    <source>
        <dbReference type="ARBA" id="ARBA00022603"/>
    </source>
</evidence>
<dbReference type="Gene3D" id="3.40.50.150">
    <property type="entry name" value="Vaccinia Virus protein VP39"/>
    <property type="match status" value="1"/>
</dbReference>
<dbReference type="SUPFAM" id="SSF53335">
    <property type="entry name" value="S-adenosyl-L-methionine-dependent methyltransferases"/>
    <property type="match status" value="1"/>
</dbReference>
<protein>
    <recommendedName>
        <fullName evidence="3">Methyltransferase domain-containing protein</fullName>
    </recommendedName>
</protein>
<evidence type="ECO:0000313" key="5">
    <source>
        <dbReference type="Proteomes" id="UP001501676"/>
    </source>
</evidence>
<dbReference type="PANTHER" id="PTHR43861">
    <property type="entry name" value="TRANS-ACONITATE 2-METHYLTRANSFERASE-RELATED"/>
    <property type="match status" value="1"/>
</dbReference>
<dbReference type="Pfam" id="PF13649">
    <property type="entry name" value="Methyltransf_25"/>
    <property type="match status" value="1"/>
</dbReference>
<dbReference type="RefSeq" id="WP_345732283.1">
    <property type="nucleotide sequence ID" value="NZ_BAAAYN010000047.1"/>
</dbReference>
<name>A0ABP6T9T9_9ACTN</name>
<keyword evidence="2" id="KW-0808">Transferase</keyword>
<feature type="domain" description="Methyltransferase" evidence="3">
    <location>
        <begin position="50"/>
        <end position="148"/>
    </location>
</feature>
<evidence type="ECO:0000256" key="2">
    <source>
        <dbReference type="ARBA" id="ARBA00022679"/>
    </source>
</evidence>
<dbReference type="Proteomes" id="UP001501676">
    <property type="component" value="Unassembled WGS sequence"/>
</dbReference>
<gene>
    <name evidence="4" type="ORF">GCM10020369_67200</name>
</gene>
<organism evidence="4 5">
    <name type="scientific">Cryptosporangium minutisporangium</name>
    <dbReference type="NCBI Taxonomy" id="113569"/>
    <lineage>
        <taxon>Bacteria</taxon>
        <taxon>Bacillati</taxon>
        <taxon>Actinomycetota</taxon>
        <taxon>Actinomycetes</taxon>
        <taxon>Cryptosporangiales</taxon>
        <taxon>Cryptosporangiaceae</taxon>
        <taxon>Cryptosporangium</taxon>
    </lineage>
</organism>
<dbReference type="CDD" id="cd02440">
    <property type="entry name" value="AdoMet_MTases"/>
    <property type="match status" value="1"/>
</dbReference>